<dbReference type="RefSeq" id="WP_103984305.1">
    <property type="nucleotide sequence ID" value="NZ_FNVS01000022.1"/>
</dbReference>
<organism evidence="3 4">
    <name type="scientific">Parabacteroides chinchillae</name>
    <dbReference type="NCBI Taxonomy" id="871327"/>
    <lineage>
        <taxon>Bacteria</taxon>
        <taxon>Pseudomonadati</taxon>
        <taxon>Bacteroidota</taxon>
        <taxon>Bacteroidia</taxon>
        <taxon>Bacteroidales</taxon>
        <taxon>Tannerellaceae</taxon>
        <taxon>Parabacteroides</taxon>
    </lineage>
</organism>
<dbReference type="Proteomes" id="UP000236725">
    <property type="component" value="Unassembled WGS sequence"/>
</dbReference>
<keyword evidence="1" id="KW-0732">Signal</keyword>
<evidence type="ECO:0000259" key="2">
    <source>
        <dbReference type="Pfam" id="PF13201"/>
    </source>
</evidence>
<dbReference type="Gene3D" id="2.60.120.890">
    <property type="entry name" value="BT2081, beta-jelly-roll domain"/>
    <property type="match status" value="1"/>
</dbReference>
<dbReference type="Gene3D" id="2.60.40.2340">
    <property type="match status" value="1"/>
</dbReference>
<evidence type="ECO:0000256" key="1">
    <source>
        <dbReference type="SAM" id="SignalP"/>
    </source>
</evidence>
<protein>
    <submittedName>
        <fullName evidence="3">Carbohydrate metabolism domain-containing protein</fullName>
    </submittedName>
</protein>
<feature type="chain" id="PRO_5034439194" evidence="1">
    <location>
        <begin position="30"/>
        <end position="364"/>
    </location>
</feature>
<dbReference type="Pfam" id="PF13201">
    <property type="entry name" value="PCMD"/>
    <property type="match status" value="1"/>
</dbReference>
<sequence length="364" mass="39772">MKIRSVIACFLLCLPLLSCIQSEAPNAEADILTCSVSGNVLKAEPEIENESITLIVRSDADITKLSPEFTLTPGATISPASGTTFDFTTPHTYVVTSEDRNWNKTYVVRCIVSGISTDYHFETITLEPKNERFQIFYDLSSSGDAVNWGSANAGYALTGVPKSPTDYPTSQFADGYVGKCAKLVTCSTGSLGSLVGMYIAAGNLFIGTFDASSALTNALKATRFGRPFEHVPTYLSGYYKYKPGEEFTSKGKLVPGKEDQCDIYAIFYETDENVRYLDGTNALTSPNLISVARISNQQATDEWTHFYIPFVARPGKVVDKEKLKNGGYQLAVVFSSSIRGDYFEGAVGSTLYIDEVEVIHSENE</sequence>
<gene>
    <name evidence="3" type="ORF">SAMN05444001_12246</name>
</gene>
<dbReference type="InterPro" id="IPR025112">
    <property type="entry name" value="PCMD"/>
</dbReference>
<evidence type="ECO:0000313" key="3">
    <source>
        <dbReference type="EMBL" id="SEG23502.1"/>
    </source>
</evidence>
<accession>A0A8G2BYT2</accession>
<name>A0A8G2BYT2_9BACT</name>
<reference evidence="3 4" key="1">
    <citation type="submission" date="2016-10" db="EMBL/GenBank/DDBJ databases">
        <authorList>
            <person name="Varghese N."/>
            <person name="Submissions S."/>
        </authorList>
    </citation>
    <scope>NUCLEOTIDE SEQUENCE [LARGE SCALE GENOMIC DNA]</scope>
    <source>
        <strain evidence="3 4">DSM 29073</strain>
    </source>
</reference>
<evidence type="ECO:0000313" key="4">
    <source>
        <dbReference type="Proteomes" id="UP000236725"/>
    </source>
</evidence>
<keyword evidence="4" id="KW-1185">Reference proteome</keyword>
<comment type="caution">
    <text evidence="3">The sequence shown here is derived from an EMBL/GenBank/DDBJ whole genome shotgun (WGS) entry which is preliminary data.</text>
</comment>
<feature type="domain" description="Putative carbohydrate metabolism" evidence="2">
    <location>
        <begin position="120"/>
        <end position="359"/>
    </location>
</feature>
<proteinExistence type="predicted"/>
<dbReference type="EMBL" id="FNVS01000022">
    <property type="protein sequence ID" value="SEG23502.1"/>
    <property type="molecule type" value="Genomic_DNA"/>
</dbReference>
<dbReference type="AlphaFoldDB" id="A0A8G2BYT2"/>
<dbReference type="InterPro" id="IPR038653">
    <property type="entry name" value="Put_CMD_sf"/>
</dbReference>
<feature type="signal peptide" evidence="1">
    <location>
        <begin position="1"/>
        <end position="29"/>
    </location>
</feature>